<accession>F4LV37</accession>
<protein>
    <submittedName>
        <fullName evidence="2">Uncharacterized protein</fullName>
    </submittedName>
</protein>
<dbReference type="HOGENOM" id="CLU_2536553_0_0_9"/>
<dbReference type="eggNOG" id="ENOG502ZPQX">
    <property type="taxonomic scope" value="Bacteria"/>
</dbReference>
<organism evidence="2 3">
    <name type="scientific">Tepidanaerobacter acetatoxydans (strain DSM 21804 / JCM 16047 / Re1)</name>
    <dbReference type="NCBI Taxonomy" id="1209989"/>
    <lineage>
        <taxon>Bacteria</taxon>
        <taxon>Bacillati</taxon>
        <taxon>Bacillota</taxon>
        <taxon>Clostridia</taxon>
        <taxon>Thermosediminibacterales</taxon>
        <taxon>Tepidanaerobacteraceae</taxon>
        <taxon>Tepidanaerobacter</taxon>
    </lineage>
</organism>
<dbReference type="KEGG" id="tep:TepRe1_2585"/>
<keyword evidence="3" id="KW-1185">Reference proteome</keyword>
<gene>
    <name evidence="2" type="ordered locus">TEPIRE1_2786</name>
</gene>
<dbReference type="EMBL" id="HF563609">
    <property type="protein sequence ID" value="CDI41076.1"/>
    <property type="molecule type" value="Genomic_DNA"/>
</dbReference>
<name>F4LV37_TEPAE</name>
<sequence length="86" mass="10022">MKKHINIIRVYLFTFISFIATLLAIYLFAKTAPQFYTGFDRYTSKNTLSIFADILFILLLSVNFIGIILCIFHTYNVLSNKFGRKN</sequence>
<keyword evidence="1" id="KW-0812">Transmembrane</keyword>
<reference evidence="3" key="1">
    <citation type="journal article" date="2013" name="Genome Announc.">
        <title>First genome sequence of a syntrophic acetate-oxidizing bacterium, Tepidanaerobacter acetatoxydans strain Re1.</title>
        <authorList>
            <person name="Manzoor S."/>
            <person name="Bongcam-Rudloff E."/>
            <person name="Schnurer A."/>
            <person name="Muller B."/>
        </authorList>
    </citation>
    <scope>NUCLEOTIDE SEQUENCE [LARGE SCALE GENOMIC DNA]</scope>
    <source>
        <strain evidence="3">Re1</strain>
    </source>
</reference>
<feature type="transmembrane region" description="Helical" evidence="1">
    <location>
        <begin position="7"/>
        <end position="29"/>
    </location>
</feature>
<keyword evidence="1" id="KW-1133">Transmembrane helix</keyword>
<feature type="transmembrane region" description="Helical" evidence="1">
    <location>
        <begin position="49"/>
        <end position="75"/>
    </location>
</feature>
<evidence type="ECO:0000256" key="1">
    <source>
        <dbReference type="SAM" id="Phobius"/>
    </source>
</evidence>
<dbReference type="STRING" id="1209989.TepRe1_2585"/>
<keyword evidence="1" id="KW-0472">Membrane</keyword>
<dbReference type="AlphaFoldDB" id="F4LV37"/>
<dbReference type="KEGG" id="tae:TepiRe1_2786"/>
<proteinExistence type="predicted"/>
<evidence type="ECO:0000313" key="2">
    <source>
        <dbReference type="EMBL" id="CDI41076.1"/>
    </source>
</evidence>
<dbReference type="Proteomes" id="UP000010802">
    <property type="component" value="Chromosome"/>
</dbReference>
<evidence type="ECO:0000313" key="3">
    <source>
        <dbReference type="Proteomes" id="UP000010802"/>
    </source>
</evidence>